<dbReference type="AlphaFoldDB" id="A0A8C4NJQ5"/>
<feature type="region of interest" description="Disordered" evidence="1">
    <location>
        <begin position="1"/>
        <end position="37"/>
    </location>
</feature>
<feature type="compositionally biased region" description="Basic and acidic residues" evidence="1">
    <location>
        <begin position="599"/>
        <end position="612"/>
    </location>
</feature>
<proteinExistence type="predicted"/>
<feature type="compositionally biased region" description="Polar residues" evidence="1">
    <location>
        <begin position="293"/>
        <end position="302"/>
    </location>
</feature>
<dbReference type="InterPro" id="IPR036236">
    <property type="entry name" value="Znf_C2H2_sf"/>
</dbReference>
<reference evidence="3" key="2">
    <citation type="submission" date="2025-09" db="UniProtKB">
        <authorList>
            <consortium name="Ensembl"/>
        </authorList>
    </citation>
    <scope>IDENTIFICATION</scope>
</reference>
<dbReference type="Proteomes" id="UP000694388">
    <property type="component" value="Unplaced"/>
</dbReference>
<dbReference type="InterPro" id="IPR013087">
    <property type="entry name" value="Znf_C2H2_type"/>
</dbReference>
<feature type="region of interest" description="Disordered" evidence="1">
    <location>
        <begin position="293"/>
        <end position="313"/>
    </location>
</feature>
<sequence>MTSRPTSLAWEVRKMSPGRPMGPSPPPDRLSGPSSKRMLNYAAPSQATPCIATSWADRVRSCQPTPPGQLSVQVKGETIARPTTIICSAGVKEEGTDGWETVHRGRTVRPRSAAAALAKTSASSPRLTKPGHRIRVAVPTTKVVNLKSPMQPAASPLKSNISLRFLESESQKVPEETEKLENGETHSKHPADRNQLGTELVMEPEAHLTGRTPKEIQERQGGDMLTSQEHKEECKLHKVQLSTIMESPFDMQPSIVEVLEAEEELARRLEWENEEAIATAIAEEEQLTRQIQDAQELSSALETDSKGDTSADGMPLAAGVPQSADCPVNDMEWRDIITEYDERESWRQSTSWGDMVDDETPRPPGHAIQMHEKLSSPSRRRTLADSKKKHEEKQLKAQQLREKLREEKAQKLQKLMERVKEVNKWKEELLEQKRRMIEEKQLRAEYKRELQIQAIVKKAQEEDAKVNEIAFINTLEAQNRRHDALCKLREYEVRLDELQDERQRRQGEKQARDEAVQERKRALEAERLARVEEIVLKRKEHEARVEAQRQEKEKAREDAARERAREREERLAALNAAQQEAVEELQKKIQLKHDESVRRHLEQIEQRKEKAAELSSGRHSSTENPPRLTPYECEKECTICNVTISSEVYLLSHIRGRKHQQAVREQGNVHGRELSDEEVEHLSLRKYVVDVLGEPAAPPNLIQKEEDKQKAKRKAKKLRARMNSRTLCATATTYRLACQGCHENCHYILLSNRIALLVELLLQHLNAFVASGDDTTCSGINKHLLDGLAPGLLQTCTSIMVNLSTGLLSSSNSNSFTANGSSDSSKHTAKLSDRELLINRITDFISYVTNLGMLEKLCSCLRVVQTSIDDQPRLVTFLQHAILFTHSLCALARLVNTRPGNASDITGLGVVLQNSEAIGVLNLLYCTLLHGRTAGPDDPPAFAEPPLQLALLGIRLLNNFALLDLAAFQAVVGAEGLSLAFRHIASSLLWHCSQQSNNPLLHEIIICVGYFTITHPDNQLMVQSGRQPTVLQQLCMLPFHYFSNSGLRRILLPTLIAAAFRNPPNRGILEQELSCSLLCTFLQDAMQVGSEASDSISALPPNSEEAEKDATTLAGRFPREYWSEALDFFCEPLGEE</sequence>
<feature type="region of interest" description="Disordered" evidence="1">
    <location>
        <begin position="599"/>
        <end position="628"/>
    </location>
</feature>
<accession>A0A8C4NJQ5</accession>
<evidence type="ECO:0000259" key="2">
    <source>
        <dbReference type="PROSITE" id="PS00028"/>
    </source>
</evidence>
<dbReference type="OMA" id="FEQCERK"/>
<evidence type="ECO:0000313" key="4">
    <source>
        <dbReference type="Proteomes" id="UP000694388"/>
    </source>
</evidence>
<keyword evidence="4" id="KW-1185">Reference proteome</keyword>
<dbReference type="PANTHER" id="PTHR31434:SF2">
    <property type="entry name" value="S PHASE CYCLIN A-ASSOCIATED PROTEIN IN THE ENDOPLASMIC RETICULUM"/>
    <property type="match status" value="1"/>
</dbReference>
<evidence type="ECO:0000256" key="1">
    <source>
        <dbReference type="SAM" id="MobiDB-lite"/>
    </source>
</evidence>
<name>A0A8C4NJQ5_EPTBU</name>
<evidence type="ECO:0000313" key="3">
    <source>
        <dbReference type="Ensembl" id="ENSEBUP00000006946.1"/>
    </source>
</evidence>
<feature type="compositionally biased region" description="Basic and acidic residues" evidence="1">
    <location>
        <begin position="168"/>
        <end position="192"/>
    </location>
</feature>
<dbReference type="PANTHER" id="PTHR31434">
    <property type="entry name" value="S PHASE CYCLIN A-ASSOCIATED PROTEIN IN THE ENDOPLASMIC RETICULUM"/>
    <property type="match status" value="1"/>
</dbReference>
<feature type="region of interest" description="Disordered" evidence="1">
    <location>
        <begin position="347"/>
        <end position="393"/>
    </location>
</feature>
<reference evidence="3" key="1">
    <citation type="submission" date="2025-08" db="UniProtKB">
        <authorList>
            <consortium name="Ensembl"/>
        </authorList>
    </citation>
    <scope>IDENTIFICATION</scope>
</reference>
<feature type="region of interest" description="Disordered" evidence="1">
    <location>
        <begin position="168"/>
        <end position="194"/>
    </location>
</feature>
<dbReference type="Ensembl" id="ENSEBUT00000007413.1">
    <property type="protein sequence ID" value="ENSEBUP00000006946.1"/>
    <property type="gene ID" value="ENSEBUG00000004562.1"/>
</dbReference>
<dbReference type="GeneTree" id="ENSGT00390000011159"/>
<dbReference type="Gene3D" id="3.30.160.60">
    <property type="entry name" value="Classic Zinc Finger"/>
    <property type="match status" value="1"/>
</dbReference>
<dbReference type="SUPFAM" id="SSF57667">
    <property type="entry name" value="beta-beta-alpha zinc fingers"/>
    <property type="match status" value="1"/>
</dbReference>
<dbReference type="PROSITE" id="PS00028">
    <property type="entry name" value="ZINC_FINGER_C2H2_1"/>
    <property type="match status" value="1"/>
</dbReference>
<feature type="compositionally biased region" description="Basic and acidic residues" evidence="1">
    <location>
        <begin position="382"/>
        <end position="393"/>
    </location>
</feature>
<feature type="domain" description="C2H2-type" evidence="2">
    <location>
        <begin position="637"/>
        <end position="659"/>
    </location>
</feature>
<protein>
    <submittedName>
        <fullName evidence="3">S-phase cyclin A associated protein in the ER</fullName>
    </submittedName>
</protein>
<feature type="region of interest" description="Disordered" evidence="1">
    <location>
        <begin position="542"/>
        <end position="568"/>
    </location>
</feature>
<dbReference type="Pfam" id="PF12874">
    <property type="entry name" value="zf-met"/>
    <property type="match status" value="1"/>
</dbReference>
<organism evidence="3 4">
    <name type="scientific">Eptatretus burgeri</name>
    <name type="common">Inshore hagfish</name>
    <dbReference type="NCBI Taxonomy" id="7764"/>
    <lineage>
        <taxon>Eukaryota</taxon>
        <taxon>Metazoa</taxon>
        <taxon>Chordata</taxon>
        <taxon>Craniata</taxon>
        <taxon>Vertebrata</taxon>
        <taxon>Cyclostomata</taxon>
        <taxon>Myxini</taxon>
        <taxon>Myxiniformes</taxon>
        <taxon>Myxinidae</taxon>
        <taxon>Eptatretinae</taxon>
        <taxon>Eptatretus</taxon>
    </lineage>
</organism>